<feature type="region of interest" description="Disordered" evidence="7">
    <location>
        <begin position="115"/>
        <end position="172"/>
    </location>
</feature>
<organism evidence="10 11">
    <name type="scientific">[Torrubiella] hemipterigena</name>
    <dbReference type="NCBI Taxonomy" id="1531966"/>
    <lineage>
        <taxon>Eukaryota</taxon>
        <taxon>Fungi</taxon>
        <taxon>Dikarya</taxon>
        <taxon>Ascomycota</taxon>
        <taxon>Pezizomycotina</taxon>
        <taxon>Sordariomycetes</taxon>
        <taxon>Hypocreomycetidae</taxon>
        <taxon>Hypocreales</taxon>
        <taxon>Clavicipitaceae</taxon>
        <taxon>Clavicipitaceae incertae sedis</taxon>
        <taxon>'Torrubiella' clade</taxon>
    </lineage>
</organism>
<dbReference type="EMBL" id="CDHN01000002">
    <property type="protein sequence ID" value="CEJ88817.1"/>
    <property type="molecule type" value="Genomic_DNA"/>
</dbReference>
<dbReference type="InterPro" id="IPR010989">
    <property type="entry name" value="SNARE"/>
</dbReference>
<feature type="domain" description="T-SNARE coiled-coil homology" evidence="9">
    <location>
        <begin position="243"/>
        <end position="305"/>
    </location>
</feature>
<keyword evidence="5" id="KW-0175">Coiled coil</keyword>
<dbReference type="InterPro" id="IPR006011">
    <property type="entry name" value="Syntaxin_N"/>
</dbReference>
<evidence type="ECO:0000313" key="10">
    <source>
        <dbReference type="EMBL" id="CEJ88817.1"/>
    </source>
</evidence>
<dbReference type="PROSITE" id="PS50192">
    <property type="entry name" value="T_SNARE"/>
    <property type="match status" value="1"/>
</dbReference>
<gene>
    <name evidence="10" type="ORF">VHEMI04846</name>
</gene>
<evidence type="ECO:0000256" key="7">
    <source>
        <dbReference type="SAM" id="MobiDB-lite"/>
    </source>
</evidence>
<protein>
    <submittedName>
        <fullName evidence="10">Putative Syntaxin</fullName>
    </submittedName>
</protein>
<evidence type="ECO:0000256" key="5">
    <source>
        <dbReference type="ARBA" id="ARBA00023054"/>
    </source>
</evidence>
<feature type="compositionally biased region" description="Low complexity" evidence="7">
    <location>
        <begin position="41"/>
        <end position="50"/>
    </location>
</feature>
<name>A0A0A1TH91_9HYPO</name>
<dbReference type="HOGENOM" id="CLU_042423_0_2_1"/>
<dbReference type="SUPFAM" id="SSF47661">
    <property type="entry name" value="t-snare proteins"/>
    <property type="match status" value="1"/>
</dbReference>
<evidence type="ECO:0000256" key="8">
    <source>
        <dbReference type="SAM" id="Phobius"/>
    </source>
</evidence>
<dbReference type="GO" id="GO:0005886">
    <property type="term" value="C:plasma membrane"/>
    <property type="evidence" value="ECO:0007669"/>
    <property type="project" value="TreeGrafter"/>
</dbReference>
<evidence type="ECO:0000256" key="6">
    <source>
        <dbReference type="ARBA" id="ARBA00023136"/>
    </source>
</evidence>
<evidence type="ECO:0000256" key="4">
    <source>
        <dbReference type="ARBA" id="ARBA00022989"/>
    </source>
</evidence>
<evidence type="ECO:0000256" key="3">
    <source>
        <dbReference type="ARBA" id="ARBA00022692"/>
    </source>
</evidence>
<feature type="compositionally biased region" description="Low complexity" evidence="7">
    <location>
        <begin position="122"/>
        <end position="137"/>
    </location>
</feature>
<accession>A0A0A1TH91</accession>
<dbReference type="GO" id="GO:0012505">
    <property type="term" value="C:endomembrane system"/>
    <property type="evidence" value="ECO:0007669"/>
    <property type="project" value="TreeGrafter"/>
</dbReference>
<dbReference type="GO" id="GO:0006887">
    <property type="term" value="P:exocytosis"/>
    <property type="evidence" value="ECO:0007669"/>
    <property type="project" value="TreeGrafter"/>
</dbReference>
<evidence type="ECO:0000256" key="2">
    <source>
        <dbReference type="ARBA" id="ARBA00009063"/>
    </source>
</evidence>
<dbReference type="STRING" id="1531966.A0A0A1TH91"/>
<dbReference type="AlphaFoldDB" id="A0A0A1TH91"/>
<keyword evidence="6 8" id="KW-0472">Membrane</keyword>
<dbReference type="GO" id="GO:0031201">
    <property type="term" value="C:SNARE complex"/>
    <property type="evidence" value="ECO:0007669"/>
    <property type="project" value="TreeGrafter"/>
</dbReference>
<feature type="compositionally biased region" description="Polar residues" evidence="7">
    <location>
        <begin position="77"/>
        <end position="86"/>
    </location>
</feature>
<dbReference type="SMART" id="SM00397">
    <property type="entry name" value="t_SNARE"/>
    <property type="match status" value="1"/>
</dbReference>
<comment type="similarity">
    <text evidence="2">Belongs to the syntaxin family.</text>
</comment>
<dbReference type="InterPro" id="IPR000727">
    <property type="entry name" value="T_SNARE_dom"/>
</dbReference>
<proteinExistence type="inferred from homology"/>
<dbReference type="PANTHER" id="PTHR19957:SF380">
    <property type="entry name" value="SYNTAXIN FAMILY PROTEIN"/>
    <property type="match status" value="1"/>
</dbReference>
<reference evidence="10 11" key="1">
    <citation type="journal article" date="2015" name="Genome Announc.">
        <title>Draft Genome Sequence and Gene Annotation of the Entomopathogenic Fungus Verticillium hemipterigenum.</title>
        <authorList>
            <person name="Horn F."/>
            <person name="Habel A."/>
            <person name="Scharf D.H."/>
            <person name="Dworschak J."/>
            <person name="Brakhage A.A."/>
            <person name="Guthke R."/>
            <person name="Hertweck C."/>
            <person name="Linde J."/>
        </authorList>
    </citation>
    <scope>NUCLEOTIDE SEQUENCE [LARGE SCALE GENOMIC DNA]</scope>
</reference>
<evidence type="ECO:0000256" key="1">
    <source>
        <dbReference type="ARBA" id="ARBA00004211"/>
    </source>
</evidence>
<keyword evidence="4 8" id="KW-1133">Transmembrane helix</keyword>
<keyword evidence="11" id="KW-1185">Reference proteome</keyword>
<keyword evidence="3 8" id="KW-0812">Transmembrane</keyword>
<dbReference type="FunFam" id="1.20.58.70:FF:000008">
    <property type="entry name" value="Syntaxin family protein"/>
    <property type="match status" value="1"/>
</dbReference>
<evidence type="ECO:0000259" key="9">
    <source>
        <dbReference type="PROSITE" id="PS50192"/>
    </source>
</evidence>
<dbReference type="Pfam" id="PF00804">
    <property type="entry name" value="Syntaxin"/>
    <property type="match status" value="1"/>
</dbReference>
<dbReference type="PANTHER" id="PTHR19957">
    <property type="entry name" value="SYNTAXIN"/>
    <property type="match status" value="1"/>
</dbReference>
<dbReference type="CDD" id="cd15849">
    <property type="entry name" value="SNARE_Sso1"/>
    <property type="match status" value="1"/>
</dbReference>
<comment type="subcellular location">
    <subcellularLocation>
        <location evidence="1">Membrane</location>
        <topology evidence="1">Single-pass type IV membrane protein</topology>
    </subcellularLocation>
</comment>
<sequence>MSNQYGYGNNNQQNPYAQQGNQGGYGGNQNPYGGSQGGYGQQQQQQSAYGGNSGRYNQSSDGGYAGSNVEMAPLTHNAGSMGSDPNSILNECRDIDRGVDKIERNLEQLRMLQQRTLDDADSSSSSSANQQLDSLSSETMSMYRDLTERVRTVKSNPDSRTPKNNPQVGRVDRRLKQAIQQYQQVESQFRKKTQDQMARQYRIVRPDASEQEVRAAVEDTSNNQVFSQALMQSDRQGRARAALSAVQDRHKALVKIEQQMVELSQLFQDMDTLVVQQEAAVMQIEAKGEEVVDNLDKGNEEMGVAVKTARATRKKKWICLGICVAIILIIVIIVVVYFLVIRPPQTNNGGGKRSLDAVAALKPFMVSGGEALGQLTDSGSFQDVANDLL</sequence>
<dbReference type="Gene3D" id="1.20.58.70">
    <property type="match status" value="1"/>
</dbReference>
<dbReference type="GO" id="GO:0006906">
    <property type="term" value="P:vesicle fusion"/>
    <property type="evidence" value="ECO:0007669"/>
    <property type="project" value="TreeGrafter"/>
</dbReference>
<feature type="region of interest" description="Disordered" evidence="7">
    <location>
        <begin position="1"/>
        <end position="86"/>
    </location>
</feature>
<dbReference type="OrthoDB" id="10255013at2759"/>
<feature type="transmembrane region" description="Helical" evidence="8">
    <location>
        <begin position="317"/>
        <end position="340"/>
    </location>
</feature>
<dbReference type="GO" id="GO:0048278">
    <property type="term" value="P:vesicle docking"/>
    <property type="evidence" value="ECO:0007669"/>
    <property type="project" value="TreeGrafter"/>
</dbReference>
<dbReference type="GO" id="GO:0005484">
    <property type="term" value="F:SNAP receptor activity"/>
    <property type="evidence" value="ECO:0007669"/>
    <property type="project" value="TreeGrafter"/>
</dbReference>
<dbReference type="Pfam" id="PF05739">
    <property type="entry name" value="SNARE"/>
    <property type="match status" value="1"/>
</dbReference>
<dbReference type="InterPro" id="IPR045242">
    <property type="entry name" value="Syntaxin"/>
</dbReference>
<feature type="compositionally biased region" description="Polar residues" evidence="7">
    <location>
        <begin position="153"/>
        <end position="167"/>
    </location>
</feature>
<feature type="compositionally biased region" description="Low complexity" evidence="7">
    <location>
        <begin position="1"/>
        <end position="20"/>
    </location>
</feature>
<dbReference type="GO" id="GO:0006886">
    <property type="term" value="P:intracellular protein transport"/>
    <property type="evidence" value="ECO:0007669"/>
    <property type="project" value="TreeGrafter"/>
</dbReference>
<dbReference type="GO" id="GO:0000149">
    <property type="term" value="F:SNARE binding"/>
    <property type="evidence" value="ECO:0007669"/>
    <property type="project" value="TreeGrafter"/>
</dbReference>
<evidence type="ECO:0000313" key="11">
    <source>
        <dbReference type="Proteomes" id="UP000039046"/>
    </source>
</evidence>
<dbReference type="Proteomes" id="UP000039046">
    <property type="component" value="Unassembled WGS sequence"/>
</dbReference>